<protein>
    <submittedName>
        <fullName evidence="3">Uncharacterized protein</fullName>
    </submittedName>
</protein>
<evidence type="ECO:0000256" key="1">
    <source>
        <dbReference type="SAM" id="MobiDB-lite"/>
    </source>
</evidence>
<dbReference type="KEGG" id="gog:C1280_26985"/>
<dbReference type="AlphaFoldDB" id="A0A2Z3H3E8"/>
<dbReference type="RefSeq" id="WP_010034406.1">
    <property type="nucleotide sequence ID" value="NZ_CP025958.1"/>
</dbReference>
<name>A0A2Z3H3E8_9BACT</name>
<evidence type="ECO:0000256" key="2">
    <source>
        <dbReference type="SAM" id="SignalP"/>
    </source>
</evidence>
<gene>
    <name evidence="3" type="ORF">C1280_26985</name>
</gene>
<proteinExistence type="predicted"/>
<reference evidence="3 4" key="1">
    <citation type="submission" date="2018-01" db="EMBL/GenBank/DDBJ databases">
        <title>G. obscuriglobus.</title>
        <authorList>
            <person name="Franke J."/>
            <person name="Blomberg W."/>
            <person name="Selmecki A."/>
        </authorList>
    </citation>
    <scope>NUCLEOTIDE SEQUENCE [LARGE SCALE GENOMIC DNA]</scope>
    <source>
        <strain evidence="3 4">DSM 5831</strain>
    </source>
</reference>
<sequence>MRHLLVPVLGLLAPAWAVAQPPAPQTIDQLADQIAGIRRQRAELDKAEGAALAGIAAELKRQRELLEKLGIDGPAPKPPAPPAPPAPADPLRARLKVALDAGAGTAAEKAEWARDLAALYRAAAKLTAEPGLTTAGTLRQKLKEAAAALIGEAALREVRQAVAAELAAVLPTTDADLTAEQRAAAGELFRKLAAHLDELAK</sequence>
<accession>A0A2Z3H3E8</accession>
<feature type="signal peptide" evidence="2">
    <location>
        <begin position="1"/>
        <end position="19"/>
    </location>
</feature>
<feature type="compositionally biased region" description="Pro residues" evidence="1">
    <location>
        <begin position="75"/>
        <end position="88"/>
    </location>
</feature>
<keyword evidence="2" id="KW-0732">Signal</keyword>
<feature type="region of interest" description="Disordered" evidence="1">
    <location>
        <begin position="70"/>
        <end position="90"/>
    </location>
</feature>
<keyword evidence="4" id="KW-1185">Reference proteome</keyword>
<organism evidence="3 4">
    <name type="scientific">Gemmata obscuriglobus</name>
    <dbReference type="NCBI Taxonomy" id="114"/>
    <lineage>
        <taxon>Bacteria</taxon>
        <taxon>Pseudomonadati</taxon>
        <taxon>Planctomycetota</taxon>
        <taxon>Planctomycetia</taxon>
        <taxon>Gemmatales</taxon>
        <taxon>Gemmataceae</taxon>
        <taxon>Gemmata</taxon>
    </lineage>
</organism>
<dbReference type="Proteomes" id="UP000245802">
    <property type="component" value="Chromosome"/>
</dbReference>
<evidence type="ECO:0000313" key="3">
    <source>
        <dbReference type="EMBL" id="AWM40288.1"/>
    </source>
</evidence>
<dbReference type="EMBL" id="CP025958">
    <property type="protein sequence ID" value="AWM40288.1"/>
    <property type="molecule type" value="Genomic_DNA"/>
</dbReference>
<evidence type="ECO:0000313" key="4">
    <source>
        <dbReference type="Proteomes" id="UP000245802"/>
    </source>
</evidence>
<feature type="chain" id="PRO_5016466112" evidence="2">
    <location>
        <begin position="20"/>
        <end position="201"/>
    </location>
</feature>